<feature type="repeat" description="WD" evidence="8">
    <location>
        <begin position="106"/>
        <end position="147"/>
    </location>
</feature>
<dbReference type="CDD" id="cd00200">
    <property type="entry name" value="WD40"/>
    <property type="match status" value="1"/>
</dbReference>
<evidence type="ECO:0000259" key="10">
    <source>
        <dbReference type="Pfam" id="PF13925"/>
    </source>
</evidence>
<dbReference type="PROSITE" id="PS50082">
    <property type="entry name" value="WD_REPEATS_2"/>
    <property type="match status" value="5"/>
</dbReference>
<keyword evidence="3 8" id="KW-0853">WD repeat</keyword>
<evidence type="ECO:0000256" key="4">
    <source>
        <dbReference type="ARBA" id="ARBA00022701"/>
    </source>
</evidence>
<dbReference type="Pfam" id="PF25168">
    <property type="entry name" value="Beta-prop_WDR36-Utp21_2nd"/>
    <property type="match status" value="1"/>
</dbReference>
<dbReference type="SUPFAM" id="SSF50978">
    <property type="entry name" value="WD40 repeat-like"/>
    <property type="match status" value="1"/>
</dbReference>
<dbReference type="AlphaFoldDB" id="A0A9P0B7Z7"/>
<dbReference type="GO" id="GO:0051013">
    <property type="term" value="P:microtubule severing"/>
    <property type="evidence" value="ECO:0007669"/>
    <property type="project" value="UniProtKB-UniRule"/>
</dbReference>
<dbReference type="InterPro" id="IPR001680">
    <property type="entry name" value="WD40_rpt"/>
</dbReference>
<dbReference type="InterPro" id="IPR028021">
    <property type="entry name" value="Katanin_C-terminal"/>
</dbReference>
<dbReference type="HAMAP" id="MF_03022">
    <property type="entry name" value="Katanin_p80_B1"/>
    <property type="match status" value="1"/>
</dbReference>
<keyword evidence="12" id="KW-1185">Reference proteome</keyword>
<dbReference type="GO" id="GO:0008352">
    <property type="term" value="C:katanin complex"/>
    <property type="evidence" value="ECO:0007669"/>
    <property type="project" value="InterPro"/>
</dbReference>
<dbReference type="GO" id="GO:0051301">
    <property type="term" value="P:cell division"/>
    <property type="evidence" value="ECO:0007669"/>
    <property type="project" value="UniProtKB-KW"/>
</dbReference>
<dbReference type="PROSITE" id="PS00678">
    <property type="entry name" value="WD_REPEATS_1"/>
    <property type="match status" value="2"/>
</dbReference>
<dbReference type="Pfam" id="PF00400">
    <property type="entry name" value="WD40"/>
    <property type="match status" value="1"/>
</dbReference>
<dbReference type="PROSITE" id="PS50294">
    <property type="entry name" value="WD_REPEATS_REGION"/>
    <property type="match status" value="5"/>
</dbReference>
<evidence type="ECO:0000256" key="7">
    <source>
        <dbReference type="HAMAP-Rule" id="MF_03022"/>
    </source>
</evidence>
<evidence type="ECO:0000256" key="3">
    <source>
        <dbReference type="ARBA" id="ARBA00022574"/>
    </source>
</evidence>
<dbReference type="InterPro" id="IPR026962">
    <property type="entry name" value="KTNB1"/>
</dbReference>
<dbReference type="GO" id="GO:0005737">
    <property type="term" value="C:cytoplasm"/>
    <property type="evidence" value="ECO:0007669"/>
    <property type="project" value="UniProtKB-SubCell"/>
</dbReference>
<keyword evidence="7" id="KW-0131">Cell cycle</keyword>
<dbReference type="GO" id="GO:0007019">
    <property type="term" value="P:microtubule depolymerization"/>
    <property type="evidence" value="ECO:0007669"/>
    <property type="project" value="TreeGrafter"/>
</dbReference>
<dbReference type="GO" id="GO:0005813">
    <property type="term" value="C:centrosome"/>
    <property type="evidence" value="ECO:0007669"/>
    <property type="project" value="UniProtKB-SubCell"/>
</dbReference>
<keyword evidence="7" id="KW-0132">Cell division</keyword>
<sequence length="812" mass="90358">MKFLQKNMASINSRSWILQELMAHNSKVNCLSLGRKSGRVMVTGGDDKKVNLWAIGKSSCFMSLSGHTTPIECVQFNQLEELVCAGSQAGALKIWDLEAAKLVRTLNGHSNKIKAIDFHPYADFLASGSADNSIKLWDTRKKSAITTYNGHKGSVNSVKFSPDAQWIATGSEDGSVRIWDVRVGRVLKEFVDHQSAVTCVEFHPHEFLLATGSTDRSVNFFDLENFNLVSSETSLGIVQSLCFNPDGECLFTGVKDFLKVVGWEPSRLYDTVPVKWGTVGDISTAQNQLVGASFNLTNVHVYVVDLKRVRPLGQNTLDESPCAFTPNQSIRKSFSKAERPVSLKNRSLDVKTIEESTSGTDPEEESCADIVNRVDYEEIFKGKGLRRTPPPEPEPFQEPVKEPPQYLFRFAEKIVDPAAPQILGEITSDSFEALSLDNNINNYHKSPPPASSPAQYSRSKSNLDQVYASKLTKENILPNINRTGRTVAPRYNLQRQSSCKDVPEKDKIPTRSNNMRHSVSEDTNVNKGSMSSRVSLRKNSITSSRPVRTSVPNLTKVPPPNSARTNRIDRVKLNLITNGDQVDIYLPSKISPEERPPKEESYVPVSIDKPVGIIFDDFLPKNHQAMMGFQHQLPDMSEAEVLNVVMRGHEPIMGILAARQRSLKIVLAQSRTKDLKAAVETAIAMDDLSVLVDVLGVINSKNSLWSLDLCVHVLTKMEELLQSKYETYMTTGCNSLRIILTNFGNMIKTNMKCSAGSFGVDIPREERYRKCKKCHESLCLVRPVVMKKTSLPGALGGTFREINTILQDVMDV</sequence>
<feature type="repeat" description="WD" evidence="8">
    <location>
        <begin position="148"/>
        <end position="189"/>
    </location>
</feature>
<keyword evidence="5" id="KW-0677">Repeat</keyword>
<dbReference type="PRINTS" id="PR00320">
    <property type="entry name" value="GPROTEINBRPT"/>
</dbReference>
<dbReference type="GO" id="GO:0008017">
    <property type="term" value="F:microtubule binding"/>
    <property type="evidence" value="ECO:0007669"/>
    <property type="project" value="UniProtKB-UniRule"/>
</dbReference>
<keyword evidence="6 7" id="KW-0206">Cytoskeleton</keyword>
<feature type="region of interest" description="Disordered" evidence="9">
    <location>
        <begin position="440"/>
        <end position="461"/>
    </location>
</feature>
<dbReference type="InterPro" id="IPR019775">
    <property type="entry name" value="WD40_repeat_CS"/>
</dbReference>
<organism evidence="11 12">
    <name type="scientific">Brassicogethes aeneus</name>
    <name type="common">Rape pollen beetle</name>
    <name type="synonym">Meligethes aeneus</name>
    <dbReference type="NCBI Taxonomy" id="1431903"/>
    <lineage>
        <taxon>Eukaryota</taxon>
        <taxon>Metazoa</taxon>
        <taxon>Ecdysozoa</taxon>
        <taxon>Arthropoda</taxon>
        <taxon>Hexapoda</taxon>
        <taxon>Insecta</taxon>
        <taxon>Pterygota</taxon>
        <taxon>Neoptera</taxon>
        <taxon>Endopterygota</taxon>
        <taxon>Coleoptera</taxon>
        <taxon>Polyphaga</taxon>
        <taxon>Cucujiformia</taxon>
        <taxon>Nitidulidae</taxon>
        <taxon>Meligethinae</taxon>
        <taxon>Brassicogethes</taxon>
    </lineage>
</organism>
<dbReference type="GO" id="GO:0005874">
    <property type="term" value="C:microtubule"/>
    <property type="evidence" value="ECO:0007669"/>
    <property type="project" value="UniProtKB-KW"/>
</dbReference>
<evidence type="ECO:0000256" key="6">
    <source>
        <dbReference type="ARBA" id="ARBA00023212"/>
    </source>
</evidence>
<dbReference type="InterPro" id="IPR015943">
    <property type="entry name" value="WD40/YVTN_repeat-like_dom_sf"/>
</dbReference>
<proteinExistence type="inferred from homology"/>
<dbReference type="PANTHER" id="PTHR19845">
    <property type="entry name" value="KATANIN P80 SUBUNIT"/>
    <property type="match status" value="1"/>
</dbReference>
<dbReference type="FunFam" id="2.130.10.10:FF:000462">
    <property type="entry name" value="Katanin p80 WD40 repeat-containing subunit B1"/>
    <property type="match status" value="1"/>
</dbReference>
<comment type="similarity">
    <text evidence="7">Belongs to the WD repeat KATNB1 family.</text>
</comment>
<gene>
    <name evidence="7" type="primary">KATNB1</name>
    <name evidence="11" type="ORF">MELIAE_LOCUS8281</name>
</gene>
<feature type="repeat" description="WD" evidence="8">
    <location>
        <begin position="190"/>
        <end position="231"/>
    </location>
</feature>
<feature type="compositionally biased region" description="Polar residues" evidence="9">
    <location>
        <begin position="510"/>
        <end position="553"/>
    </location>
</feature>
<keyword evidence="4 7" id="KW-0493">Microtubule</keyword>
<feature type="repeat" description="WD" evidence="8">
    <location>
        <begin position="21"/>
        <end position="63"/>
    </location>
</feature>
<protein>
    <recommendedName>
        <fullName evidence="7">Katanin p80 WD40 repeat-containing subunit B1</fullName>
        <shortName evidence="7">Katanin p80 subunit B1</shortName>
    </recommendedName>
    <alternativeName>
        <fullName evidence="7">p80 katanin</fullName>
    </alternativeName>
</protein>
<comment type="subcellular location">
    <subcellularLocation>
        <location evidence="1 7">Cytoplasm</location>
        <location evidence="1 7">Cytoskeleton</location>
    </subcellularLocation>
    <subcellularLocation>
        <location evidence="7">Cytoplasm</location>
    </subcellularLocation>
    <subcellularLocation>
        <location evidence="7">Cytoplasm</location>
        <location evidence="7">Cytoskeleton</location>
        <location evidence="7">Microtubule organizing center</location>
        <location evidence="7">Centrosome</location>
    </subcellularLocation>
    <subcellularLocation>
        <location evidence="7">Cytoplasm</location>
        <location evidence="7">Cytoskeleton</location>
        <location evidence="7">Spindle pole</location>
    </subcellularLocation>
    <subcellularLocation>
        <location evidence="7">Cytoplasm</location>
        <location evidence="7">Cytoskeleton</location>
        <location evidence="7">Spindle</location>
    </subcellularLocation>
    <text evidence="7">Predominantly cytoplasmic. Localized to the interphase centrosome and mitotic spindle poles.</text>
</comment>
<name>A0A9P0B7Z7_BRAAE</name>
<comment type="subunit">
    <text evidence="7">Interacts with KATNA1. This interaction enhances the microtubule binding and severing activity of KATNA1 and also targets this activity to the centrosome.</text>
</comment>
<evidence type="ECO:0000313" key="12">
    <source>
        <dbReference type="Proteomes" id="UP001154078"/>
    </source>
</evidence>
<dbReference type="SMART" id="SM00320">
    <property type="entry name" value="WD40"/>
    <property type="match status" value="6"/>
</dbReference>
<dbReference type="Proteomes" id="UP001154078">
    <property type="component" value="Chromosome 5"/>
</dbReference>
<keyword evidence="2 7" id="KW-0963">Cytoplasm</keyword>
<dbReference type="InterPro" id="IPR036322">
    <property type="entry name" value="WD40_repeat_dom_sf"/>
</dbReference>
<dbReference type="OrthoDB" id="10251605at2759"/>
<dbReference type="GO" id="GO:0000922">
    <property type="term" value="C:spindle pole"/>
    <property type="evidence" value="ECO:0007669"/>
    <property type="project" value="UniProtKB-SubCell"/>
</dbReference>
<evidence type="ECO:0000313" key="11">
    <source>
        <dbReference type="EMBL" id="CAH0557594.1"/>
    </source>
</evidence>
<evidence type="ECO:0000256" key="8">
    <source>
        <dbReference type="PROSITE-ProRule" id="PRU00221"/>
    </source>
</evidence>
<dbReference type="Gene3D" id="2.130.10.10">
    <property type="entry name" value="YVTN repeat-like/Quinoprotein amine dehydrogenase"/>
    <property type="match status" value="2"/>
</dbReference>
<accession>A0A9P0B7Z7</accession>
<evidence type="ECO:0000256" key="1">
    <source>
        <dbReference type="ARBA" id="ARBA00004245"/>
    </source>
</evidence>
<dbReference type="PANTHER" id="PTHR19845:SF0">
    <property type="entry name" value="KATANIN P80 WD40 REPEAT-CONTAINING SUBUNIT B1"/>
    <property type="match status" value="1"/>
</dbReference>
<feature type="region of interest" description="Disordered" evidence="9">
    <location>
        <begin position="495"/>
        <end position="564"/>
    </location>
</feature>
<feature type="repeat" description="WD" evidence="8">
    <location>
        <begin position="64"/>
        <end position="105"/>
    </location>
</feature>
<keyword evidence="7" id="KW-0498">Mitosis</keyword>
<dbReference type="InterPro" id="IPR020472">
    <property type="entry name" value="WD40_PAC1"/>
</dbReference>
<evidence type="ECO:0000256" key="9">
    <source>
        <dbReference type="SAM" id="MobiDB-lite"/>
    </source>
</evidence>
<feature type="domain" description="Katanin p80 subunit C-terminal" evidence="10">
    <location>
        <begin position="648"/>
        <end position="805"/>
    </location>
</feature>
<dbReference type="Pfam" id="PF13925">
    <property type="entry name" value="Katanin_con80"/>
    <property type="match status" value="1"/>
</dbReference>
<evidence type="ECO:0000256" key="5">
    <source>
        <dbReference type="ARBA" id="ARBA00022737"/>
    </source>
</evidence>
<reference evidence="11" key="1">
    <citation type="submission" date="2021-12" db="EMBL/GenBank/DDBJ databases">
        <authorList>
            <person name="King R."/>
        </authorList>
    </citation>
    <scope>NUCLEOTIDE SEQUENCE</scope>
</reference>
<evidence type="ECO:0000256" key="2">
    <source>
        <dbReference type="ARBA" id="ARBA00022490"/>
    </source>
</evidence>
<dbReference type="EMBL" id="OV121136">
    <property type="protein sequence ID" value="CAH0557594.1"/>
    <property type="molecule type" value="Genomic_DNA"/>
</dbReference>
<comment type="function">
    <text evidence="7">Participates in a complex which severs microtubules in an ATP-dependent manner. May act to target the enzymatic subunit of this complex to sites of action such as the centrosome. Microtubule severing may promote rapid reorganization of cellular microtubule arrays and the release of microtubules from the centrosome following nucleation.</text>
</comment>